<proteinExistence type="predicted"/>
<sequence>MNVLRTPCVSGPRSASRTTFSAEAPTAAASRSAAASIASQCLPAAANGAARIVSRSGSPS</sequence>
<feature type="region of interest" description="Disordered" evidence="1">
    <location>
        <begin position="1"/>
        <end position="24"/>
    </location>
</feature>
<dbReference type="AlphaFoldDB" id="A0A841FAS3"/>
<name>A0A841FAS3_9ACTN</name>
<dbReference type="RefSeq" id="WP_184785293.1">
    <property type="nucleotide sequence ID" value="NZ_BONT01000111.1"/>
</dbReference>
<gene>
    <name evidence="2" type="ORF">HNR73_000227</name>
</gene>
<evidence type="ECO:0000313" key="2">
    <source>
        <dbReference type="EMBL" id="MBB6032385.1"/>
    </source>
</evidence>
<keyword evidence="3" id="KW-1185">Reference proteome</keyword>
<comment type="caution">
    <text evidence="2">The sequence shown here is derived from an EMBL/GenBank/DDBJ whole genome shotgun (WGS) entry which is preliminary data.</text>
</comment>
<reference evidence="2 3" key="1">
    <citation type="submission" date="2020-08" db="EMBL/GenBank/DDBJ databases">
        <title>Genomic Encyclopedia of Type Strains, Phase IV (KMG-IV): sequencing the most valuable type-strain genomes for metagenomic binning, comparative biology and taxonomic classification.</title>
        <authorList>
            <person name="Goeker M."/>
        </authorList>
    </citation>
    <scope>NUCLEOTIDE SEQUENCE [LARGE SCALE GENOMIC DNA]</scope>
    <source>
        <strain evidence="2 3">YIM 65646</strain>
    </source>
</reference>
<accession>A0A841FAS3</accession>
<dbReference type="Proteomes" id="UP000548476">
    <property type="component" value="Unassembled WGS sequence"/>
</dbReference>
<evidence type="ECO:0000256" key="1">
    <source>
        <dbReference type="SAM" id="MobiDB-lite"/>
    </source>
</evidence>
<evidence type="ECO:0000313" key="3">
    <source>
        <dbReference type="Proteomes" id="UP000548476"/>
    </source>
</evidence>
<protein>
    <submittedName>
        <fullName evidence="2">Uncharacterized protein</fullName>
    </submittedName>
</protein>
<dbReference type="EMBL" id="JACHGT010000001">
    <property type="protein sequence ID" value="MBB6032385.1"/>
    <property type="molecule type" value="Genomic_DNA"/>
</dbReference>
<organism evidence="2 3">
    <name type="scientific">Phytomonospora endophytica</name>
    <dbReference type="NCBI Taxonomy" id="714109"/>
    <lineage>
        <taxon>Bacteria</taxon>
        <taxon>Bacillati</taxon>
        <taxon>Actinomycetota</taxon>
        <taxon>Actinomycetes</taxon>
        <taxon>Micromonosporales</taxon>
        <taxon>Micromonosporaceae</taxon>
        <taxon>Phytomonospora</taxon>
    </lineage>
</organism>